<organism evidence="3 4">
    <name type="scientific">Cohnella pontilimi</name>
    <dbReference type="NCBI Taxonomy" id="2564100"/>
    <lineage>
        <taxon>Bacteria</taxon>
        <taxon>Bacillati</taxon>
        <taxon>Bacillota</taxon>
        <taxon>Bacilli</taxon>
        <taxon>Bacillales</taxon>
        <taxon>Paenibacillaceae</taxon>
        <taxon>Cohnella</taxon>
    </lineage>
</organism>
<feature type="transmembrane region" description="Helical" evidence="1">
    <location>
        <begin position="147"/>
        <end position="168"/>
    </location>
</feature>
<keyword evidence="1" id="KW-0472">Membrane</keyword>
<comment type="caution">
    <text evidence="3">The sequence shown here is derived from an EMBL/GenBank/DDBJ whole genome shotgun (WGS) entry which is preliminary data.</text>
</comment>
<keyword evidence="4" id="KW-1185">Reference proteome</keyword>
<dbReference type="InterPro" id="IPR025403">
    <property type="entry name" value="TgpA-like_C"/>
</dbReference>
<feature type="transmembrane region" description="Helical" evidence="1">
    <location>
        <begin position="30"/>
        <end position="48"/>
    </location>
</feature>
<evidence type="ECO:0000259" key="2">
    <source>
        <dbReference type="SMART" id="SM00460"/>
    </source>
</evidence>
<dbReference type="AlphaFoldDB" id="A0A4U0FJ49"/>
<dbReference type="InterPro" id="IPR021878">
    <property type="entry name" value="TgpA_N"/>
</dbReference>
<name>A0A4U0FJ49_9BACL</name>
<dbReference type="SUPFAM" id="SSF54001">
    <property type="entry name" value="Cysteine proteinases"/>
    <property type="match status" value="1"/>
</dbReference>
<evidence type="ECO:0000313" key="3">
    <source>
        <dbReference type="EMBL" id="TJY43492.1"/>
    </source>
</evidence>
<evidence type="ECO:0000256" key="1">
    <source>
        <dbReference type="SAM" id="Phobius"/>
    </source>
</evidence>
<dbReference type="EMBL" id="SUPK01000002">
    <property type="protein sequence ID" value="TJY43492.1"/>
    <property type="molecule type" value="Genomic_DNA"/>
</dbReference>
<sequence>MSRSYAQWPAGVKPGAGFWGSLVIERLHRLFVIVILLQLIQCFGDYWWSETYSVLYGVLAVTAVCELAFSRHYALRFTVEMLAAMLFSLAYSPYFEWVGLPGNWHSGDQWDYFYQNHIASLHPFFEMAAGAILFVHAVSWLGQKRAAAVTVLLSAIGIMATVDSFFPLELWKNIAWLVTAGLGWLVVLHLRQLRSRHPESWSALAERPLELALPAVVVISLLLLSGIFMPRAPALLEDPYTIWSEAQGIEVRSVAGEGGVLRAGTSLIGGLGGNASSGYGRDDLTIGGGFDFDYSPVMTVNASRRSYWRGETKAVYSGKGWSDVRSNVSAVEPNPYGILVRQEKLAPGVKMEKVTQTITLIRKDRIPVLFGAGPITTLIDVKSDGRANLGWNPEEWELRWSRPSRVESYTIESVVTLLDREALRKIQSPPASSSIDLNPYLQLPSSLPKRVSDLAAQVTASGTNMFDKADLLESYLKNTYPYTNEPDTSKQKSGDIADAFLFEIKEGYCDYYSTAFVVMARSVGLPARWVKGYASGYDPALVERGRFAGELINPDGAGTFTVRNADAHSWAEVYFEGYGWIPFEPTSGFTVPRPIAADTAAVDLQQPEASDTPAASDPAAGRIAWWMPALGAAGFLFAAAFWILRKRRVKASAIWKRIRHAGSTPNQRIVREMEKLLRFMNRRGMRREDHETMRETFKKWGDKFSSLRPEFEGIVNRFEKARYGRHGGAELDAREFAEAAAKIRKSF</sequence>
<feature type="transmembrane region" description="Helical" evidence="1">
    <location>
        <begin position="174"/>
        <end position="190"/>
    </location>
</feature>
<dbReference type="Proteomes" id="UP000309673">
    <property type="component" value="Unassembled WGS sequence"/>
</dbReference>
<feature type="transmembrane region" description="Helical" evidence="1">
    <location>
        <begin position="77"/>
        <end position="94"/>
    </location>
</feature>
<feature type="transmembrane region" description="Helical" evidence="1">
    <location>
        <begin position="54"/>
        <end position="70"/>
    </location>
</feature>
<keyword evidence="1" id="KW-0812">Transmembrane</keyword>
<feature type="transmembrane region" description="Helical" evidence="1">
    <location>
        <begin position="211"/>
        <end position="229"/>
    </location>
</feature>
<keyword evidence="1" id="KW-1133">Transmembrane helix</keyword>
<dbReference type="SMART" id="SM00460">
    <property type="entry name" value="TGc"/>
    <property type="match status" value="1"/>
</dbReference>
<proteinExistence type="predicted"/>
<dbReference type="OrthoDB" id="9804872at2"/>
<dbReference type="RefSeq" id="WP_136776854.1">
    <property type="nucleotide sequence ID" value="NZ_SUPK01000002.1"/>
</dbReference>
<dbReference type="InterPro" id="IPR052901">
    <property type="entry name" value="Bact_TGase-like"/>
</dbReference>
<dbReference type="PANTHER" id="PTHR42736">
    <property type="entry name" value="PROTEIN-GLUTAMINE GAMMA-GLUTAMYLTRANSFERASE"/>
    <property type="match status" value="1"/>
</dbReference>
<evidence type="ECO:0000313" key="4">
    <source>
        <dbReference type="Proteomes" id="UP000309673"/>
    </source>
</evidence>
<dbReference type="Pfam" id="PF11992">
    <property type="entry name" value="TgpA_N"/>
    <property type="match status" value="1"/>
</dbReference>
<dbReference type="Pfam" id="PF13559">
    <property type="entry name" value="DUF4129"/>
    <property type="match status" value="1"/>
</dbReference>
<feature type="domain" description="Transglutaminase-like" evidence="2">
    <location>
        <begin position="501"/>
        <end position="587"/>
    </location>
</feature>
<accession>A0A4U0FJ49</accession>
<dbReference type="Gene3D" id="3.10.620.30">
    <property type="match status" value="1"/>
</dbReference>
<protein>
    <submittedName>
        <fullName evidence="3">DUF4129 domain-containing protein</fullName>
    </submittedName>
</protein>
<reference evidence="3 4" key="1">
    <citation type="submission" date="2019-04" db="EMBL/GenBank/DDBJ databases">
        <title>Cohnella sp. nov., isolated from soil.</title>
        <authorList>
            <person name="Kim W."/>
        </authorList>
    </citation>
    <scope>NUCLEOTIDE SEQUENCE [LARGE SCALE GENOMIC DNA]</scope>
    <source>
        <strain evidence="3 4">CAU 1483</strain>
    </source>
</reference>
<dbReference type="InterPro" id="IPR038765">
    <property type="entry name" value="Papain-like_cys_pep_sf"/>
</dbReference>
<feature type="transmembrane region" description="Helical" evidence="1">
    <location>
        <begin position="623"/>
        <end position="644"/>
    </location>
</feature>
<dbReference type="InterPro" id="IPR002931">
    <property type="entry name" value="Transglutaminase-like"/>
</dbReference>
<dbReference type="Pfam" id="PF01841">
    <property type="entry name" value="Transglut_core"/>
    <property type="match status" value="1"/>
</dbReference>
<gene>
    <name evidence="3" type="ORF">E5161_06325</name>
</gene>
<dbReference type="PANTHER" id="PTHR42736:SF1">
    <property type="entry name" value="PROTEIN-GLUTAMINE GAMMA-GLUTAMYLTRANSFERASE"/>
    <property type="match status" value="1"/>
</dbReference>
<feature type="transmembrane region" description="Helical" evidence="1">
    <location>
        <begin position="114"/>
        <end position="135"/>
    </location>
</feature>